<feature type="region of interest" description="Disordered" evidence="1">
    <location>
        <begin position="396"/>
        <end position="441"/>
    </location>
</feature>
<dbReference type="PANTHER" id="PTHR31659">
    <property type="entry name" value="PROTEIN: UPF0503-LIKE PROTEIN, PUTATIVE (DUF740)-RELATED"/>
    <property type="match status" value="1"/>
</dbReference>
<feature type="compositionally biased region" description="Low complexity" evidence="1">
    <location>
        <begin position="537"/>
        <end position="555"/>
    </location>
</feature>
<comment type="caution">
    <text evidence="2">The sequence shown here is derived from an EMBL/GenBank/DDBJ whole genome shotgun (WGS) entry which is preliminary data.</text>
</comment>
<feature type="region of interest" description="Disordered" evidence="1">
    <location>
        <begin position="537"/>
        <end position="574"/>
    </location>
</feature>
<feature type="compositionally biased region" description="Low complexity" evidence="1">
    <location>
        <begin position="425"/>
        <end position="435"/>
    </location>
</feature>
<reference evidence="2" key="1">
    <citation type="submission" date="2020-01" db="EMBL/GenBank/DDBJ databases">
        <title>Genome sequence of Kobresia littledalei, the first chromosome-level genome in the family Cyperaceae.</title>
        <authorList>
            <person name="Qu G."/>
        </authorList>
    </citation>
    <scope>NUCLEOTIDE SEQUENCE</scope>
    <source>
        <strain evidence="2">C.B.Clarke</strain>
        <tissue evidence="2">Leaf</tissue>
    </source>
</reference>
<dbReference type="PANTHER" id="PTHR31659:SF9">
    <property type="entry name" value="PROTEIN: UPF0503-LIKE PROTEIN, PUTATIVE (DUF740)-RELATED"/>
    <property type="match status" value="1"/>
</dbReference>
<evidence type="ECO:0000313" key="2">
    <source>
        <dbReference type="EMBL" id="KAF3334106.1"/>
    </source>
</evidence>
<accession>A0A833VCM5</accession>
<dbReference type="Proteomes" id="UP000623129">
    <property type="component" value="Unassembled WGS sequence"/>
</dbReference>
<dbReference type="InterPro" id="IPR008004">
    <property type="entry name" value="OCTOPUS-like"/>
</dbReference>
<protein>
    <submittedName>
        <fullName evidence="2">Uncharacterized protein</fullName>
    </submittedName>
</protein>
<dbReference type="EMBL" id="SWLB01000009">
    <property type="protein sequence ID" value="KAF3334106.1"/>
    <property type="molecule type" value="Genomic_DNA"/>
</dbReference>
<feature type="compositionally biased region" description="Basic and acidic residues" evidence="1">
    <location>
        <begin position="559"/>
        <end position="570"/>
    </location>
</feature>
<gene>
    <name evidence="2" type="ORF">FCM35_KLT20710</name>
</gene>
<proteinExistence type="predicted"/>
<evidence type="ECO:0000313" key="3">
    <source>
        <dbReference type="Proteomes" id="UP000623129"/>
    </source>
</evidence>
<keyword evidence="3" id="KW-1185">Reference proteome</keyword>
<dbReference type="AlphaFoldDB" id="A0A833VCM5"/>
<sequence length="619" mass="69163">MSLPIDSIQPPIPPVRPNHHLATTCELHPEETVTGFCVSCLRERLSGLESSNSTCAPGRKSTSALKSLFPKLPSSNSFLRPDLRRCKSFSYRRGGDKGDPFEPQRHSCDVRGRNTLWSLFHQDDRERVRDGTGIDAFPASSSAAVVALSGEILPERSGSLVFSRMSFTETQEEGREEIGEEEYCDADDGEEIRPVVEPVLIYGTSGEIEDSVNVPVPGDLQERLDNVMPMKDHIDQESQQKKLPAKDLKEIAGSFWLAASVFSKKWQKWRRKQKLKKQCSSKAAAAAMPLPPENLTKPSFLRLRRRRSRESEFISGEMLGRRSCDTDPRFSLDVGRMSVDDPTFSWDEPRASWDGYLIGGGRSVLSRPLPMLSVLENAPIPPVPRSDGLIPVEEDCASGTAPGGLNQTHDYYVNSSDRQRRSFERSSSVRRPSFSLENNDSKPMAVDAKVSSPAGGSEFYHFLDRDFVCTNSFKDDMSFSFESAFRDPRKANPAKKARRWGKAWGILAFIHRRGNNREGNGLADRSLSECNGAKIMRSNSRGSMSSRSSFSGNGSSRKHVMERNGLERNRSARYSPGRIDNGMLRFYLTPMRNSRRNGIAGKGRHVNSHLFTRSIIGLS</sequence>
<evidence type="ECO:0000256" key="1">
    <source>
        <dbReference type="SAM" id="MobiDB-lite"/>
    </source>
</evidence>
<organism evidence="2 3">
    <name type="scientific">Carex littledalei</name>
    <dbReference type="NCBI Taxonomy" id="544730"/>
    <lineage>
        <taxon>Eukaryota</taxon>
        <taxon>Viridiplantae</taxon>
        <taxon>Streptophyta</taxon>
        <taxon>Embryophyta</taxon>
        <taxon>Tracheophyta</taxon>
        <taxon>Spermatophyta</taxon>
        <taxon>Magnoliopsida</taxon>
        <taxon>Liliopsida</taxon>
        <taxon>Poales</taxon>
        <taxon>Cyperaceae</taxon>
        <taxon>Cyperoideae</taxon>
        <taxon>Cariceae</taxon>
        <taxon>Carex</taxon>
        <taxon>Carex subgen. Euthyceras</taxon>
    </lineage>
</organism>
<name>A0A833VCM5_9POAL</name>
<dbReference type="Pfam" id="PF05340">
    <property type="entry name" value="DUF740"/>
    <property type="match status" value="1"/>
</dbReference>
<dbReference type="OrthoDB" id="758624at2759"/>